<evidence type="ECO:0000256" key="1">
    <source>
        <dbReference type="SAM" id="MobiDB-lite"/>
    </source>
</evidence>
<feature type="non-terminal residue" evidence="2">
    <location>
        <position position="1"/>
    </location>
</feature>
<dbReference type="AlphaFoldDB" id="X0XK38"/>
<accession>X0XK38</accession>
<proteinExistence type="predicted"/>
<feature type="non-terminal residue" evidence="2">
    <location>
        <position position="249"/>
    </location>
</feature>
<feature type="region of interest" description="Disordered" evidence="1">
    <location>
        <begin position="204"/>
        <end position="249"/>
    </location>
</feature>
<dbReference type="EMBL" id="BARS01044514">
    <property type="protein sequence ID" value="GAG36993.1"/>
    <property type="molecule type" value="Genomic_DNA"/>
</dbReference>
<gene>
    <name evidence="2" type="ORF">S01H1_67237</name>
</gene>
<name>X0XK38_9ZZZZ</name>
<organism evidence="2">
    <name type="scientific">marine sediment metagenome</name>
    <dbReference type="NCBI Taxonomy" id="412755"/>
    <lineage>
        <taxon>unclassified sequences</taxon>
        <taxon>metagenomes</taxon>
        <taxon>ecological metagenomes</taxon>
    </lineage>
</organism>
<protein>
    <submittedName>
        <fullName evidence="2">Uncharacterized protein</fullName>
    </submittedName>
</protein>
<reference evidence="2" key="1">
    <citation type="journal article" date="2014" name="Front. Microbiol.">
        <title>High frequency of phylogenetically diverse reductive dehalogenase-homologous genes in deep subseafloor sedimentary metagenomes.</title>
        <authorList>
            <person name="Kawai M."/>
            <person name="Futagami T."/>
            <person name="Toyoda A."/>
            <person name="Takaki Y."/>
            <person name="Nishi S."/>
            <person name="Hori S."/>
            <person name="Arai W."/>
            <person name="Tsubouchi T."/>
            <person name="Morono Y."/>
            <person name="Uchiyama I."/>
            <person name="Ito T."/>
            <person name="Fujiyama A."/>
            <person name="Inagaki F."/>
            <person name="Takami H."/>
        </authorList>
    </citation>
    <scope>NUCLEOTIDE SEQUENCE</scope>
    <source>
        <strain evidence="2">Expedition CK06-06</strain>
    </source>
</reference>
<feature type="compositionally biased region" description="Basic and acidic residues" evidence="1">
    <location>
        <begin position="211"/>
        <end position="224"/>
    </location>
</feature>
<evidence type="ECO:0000313" key="2">
    <source>
        <dbReference type="EMBL" id="GAG36993.1"/>
    </source>
</evidence>
<comment type="caution">
    <text evidence="2">The sequence shown here is derived from an EMBL/GenBank/DDBJ whole genome shotgun (WGS) entry which is preliminary data.</text>
</comment>
<sequence>PIRYAARLVLEHQPSKLWKTRALNEKNPRALIQAAIALCRSRSENDPDLQRSLCASLDAIDWSMLSGNEKTDLLRAYELAIIRLGTPTEQLRSRLLRRLNPLYPSDKTPLNCELCNLLVALKSRVVVSRTLQLIAVAKTQQEKIHYMLSLRTPGLEWTDNERQIYFQWFNQLHAYQGGESYDSFLSQIHKEACEHLTEKAKQELGPLATFDPEKKASQNEEEQKSPSQVFRPFVRKWQVDDFQDDSSEQ</sequence>